<dbReference type="RefSeq" id="XP_035824045.1">
    <property type="nucleotide sequence ID" value="XM_035968152.1"/>
</dbReference>
<sequence length="118" mass="13263">MSGQLQWPLLVKRAKRVIWGCSLQNKMRNTSLIGDGDSKSSPLYWPSTPMIPYSEGGGVCHPCGKRSQLCTLQNLRAIEKKRGVTLGERAFGILTQEKIGCLQSYYTKPLRLFNSFHC</sequence>
<evidence type="ECO:0000313" key="2">
    <source>
        <dbReference type="RefSeq" id="XP_035824045.1"/>
    </source>
</evidence>
<dbReference type="GeneID" id="106014242"/>
<organism evidence="1 2">
    <name type="scientific">Aplysia californica</name>
    <name type="common">California sea hare</name>
    <dbReference type="NCBI Taxonomy" id="6500"/>
    <lineage>
        <taxon>Eukaryota</taxon>
        <taxon>Metazoa</taxon>
        <taxon>Spiralia</taxon>
        <taxon>Lophotrochozoa</taxon>
        <taxon>Mollusca</taxon>
        <taxon>Gastropoda</taxon>
        <taxon>Heterobranchia</taxon>
        <taxon>Euthyneura</taxon>
        <taxon>Tectipleura</taxon>
        <taxon>Aplysiida</taxon>
        <taxon>Aplysioidea</taxon>
        <taxon>Aplysiidae</taxon>
        <taxon>Aplysia</taxon>
    </lineage>
</organism>
<protein>
    <submittedName>
        <fullName evidence="2">Uncharacterized protein LOC106014242</fullName>
    </submittedName>
</protein>
<keyword evidence="1" id="KW-1185">Reference proteome</keyword>
<evidence type="ECO:0000313" key="1">
    <source>
        <dbReference type="Proteomes" id="UP000694888"/>
    </source>
</evidence>
<name>A0ABM1VNQ3_APLCA</name>
<accession>A0ABM1VNQ3</accession>
<reference evidence="2" key="1">
    <citation type="submission" date="2025-08" db="UniProtKB">
        <authorList>
            <consortium name="RefSeq"/>
        </authorList>
    </citation>
    <scope>IDENTIFICATION</scope>
</reference>
<proteinExistence type="predicted"/>
<dbReference type="Proteomes" id="UP000694888">
    <property type="component" value="Unplaced"/>
</dbReference>
<gene>
    <name evidence="2" type="primary">LOC106014242</name>
</gene>